<dbReference type="Proteomes" id="UP000424462">
    <property type="component" value="Chromosome"/>
</dbReference>
<accession>A0A6B8WLR6</accession>
<dbReference type="AlphaFoldDB" id="A0A6B8WLR6"/>
<proteinExistence type="predicted"/>
<organism evidence="2 3">
    <name type="scientific">Corynebacterium occultum</name>
    <dbReference type="NCBI Taxonomy" id="2675219"/>
    <lineage>
        <taxon>Bacteria</taxon>
        <taxon>Bacillati</taxon>
        <taxon>Actinomycetota</taxon>
        <taxon>Actinomycetes</taxon>
        <taxon>Mycobacteriales</taxon>
        <taxon>Corynebacteriaceae</taxon>
        <taxon>Corynebacterium</taxon>
    </lineage>
</organism>
<feature type="domain" description="DUF4132" evidence="1">
    <location>
        <begin position="31"/>
        <end position="209"/>
    </location>
</feature>
<keyword evidence="3" id="KW-1185">Reference proteome</keyword>
<evidence type="ECO:0000313" key="2">
    <source>
        <dbReference type="EMBL" id="QGU07338.1"/>
    </source>
</evidence>
<protein>
    <recommendedName>
        <fullName evidence="1">DUF4132 domain-containing protein</fullName>
    </recommendedName>
</protein>
<evidence type="ECO:0000313" key="3">
    <source>
        <dbReference type="Proteomes" id="UP000424462"/>
    </source>
</evidence>
<dbReference type="Pfam" id="PF13569">
    <property type="entry name" value="DUF4132"/>
    <property type="match status" value="1"/>
</dbReference>
<dbReference type="EMBL" id="CP046455">
    <property type="protein sequence ID" value="QGU07338.1"/>
    <property type="molecule type" value="Genomic_DNA"/>
</dbReference>
<dbReference type="KEGG" id="cok:COCCU_07020"/>
<name>A0A6B8WLR6_9CORY</name>
<dbReference type="RefSeq" id="WP_156230842.1">
    <property type="nucleotide sequence ID" value="NZ_CP046455.1"/>
</dbReference>
<gene>
    <name evidence="2" type="ORF">COCCU_07020</name>
</gene>
<sequence length="287" mass="31647">MTTRLDDPWIQAGDHLLRLEGTDIIARNAQGALLTTVPTTVKKHQAYEQLDAQRSFLAQHADTCRTTTRTWFLTGLPVPVSVLTAVWPDETWRTVLTDLVITDGTITGLLRDADDHALHLIDLDGESIQIIRTDEATINIPHPVTLDDLVDWREFAVQLGIHQNLDQLFRHTVAKPADEQARKDALNTYRKGSYERAGHLIGRARGAGFAASFTGVSLRVEEAGRSVSVELAVTAYLPEEPAELGALSFTVDGAHLDPADIGPIAWSEGIRMADFVWAGRTVQEENQ</sequence>
<reference evidence="2 3" key="1">
    <citation type="submission" date="2019-11" db="EMBL/GenBank/DDBJ databases">
        <title>Complete genome sequence of Corynebacterium kalinowskii 1959, a novel Corynebacterium species isolated from soil of a small paddock in Vilsendorf, Germany.</title>
        <authorList>
            <person name="Schaffert L."/>
            <person name="Ruwe M."/>
            <person name="Milse J."/>
            <person name="Hanuschka K."/>
            <person name="Ortseifen V."/>
            <person name="Droste J."/>
            <person name="Brandt D."/>
            <person name="Schlueter L."/>
            <person name="Kutter Y."/>
            <person name="Vinke S."/>
            <person name="Viehoefer P."/>
            <person name="Jacob L."/>
            <person name="Luebke N.-C."/>
            <person name="Schulte-Berndt E."/>
            <person name="Hain C."/>
            <person name="Linder M."/>
            <person name="Schmidt P."/>
            <person name="Wollenschlaeger L."/>
            <person name="Luttermann T."/>
            <person name="Thieme E."/>
            <person name="Hassa J."/>
            <person name="Haak M."/>
            <person name="Wittchen M."/>
            <person name="Mentz A."/>
            <person name="Persicke M."/>
            <person name="Busche T."/>
            <person name="Ruckert C."/>
        </authorList>
    </citation>
    <scope>NUCLEOTIDE SEQUENCE [LARGE SCALE GENOMIC DNA]</scope>
    <source>
        <strain evidence="2 3">2039</strain>
    </source>
</reference>
<dbReference type="InterPro" id="IPR025406">
    <property type="entry name" value="DUF4132"/>
</dbReference>
<evidence type="ECO:0000259" key="1">
    <source>
        <dbReference type="Pfam" id="PF13569"/>
    </source>
</evidence>